<evidence type="ECO:0000256" key="5">
    <source>
        <dbReference type="ARBA" id="ARBA00023163"/>
    </source>
</evidence>
<name>A0A8C9L0W8_SERCA</name>
<evidence type="ECO:0000256" key="6">
    <source>
        <dbReference type="SAM" id="MobiDB-lite"/>
    </source>
</evidence>
<organism evidence="8 9">
    <name type="scientific">Serinus canaria</name>
    <name type="common">Island canary</name>
    <name type="synonym">Fringilla canaria</name>
    <dbReference type="NCBI Taxonomy" id="9135"/>
    <lineage>
        <taxon>Eukaryota</taxon>
        <taxon>Metazoa</taxon>
        <taxon>Chordata</taxon>
        <taxon>Craniata</taxon>
        <taxon>Vertebrata</taxon>
        <taxon>Euteleostomi</taxon>
        <taxon>Archelosauria</taxon>
        <taxon>Archosauria</taxon>
        <taxon>Dinosauria</taxon>
        <taxon>Saurischia</taxon>
        <taxon>Theropoda</taxon>
        <taxon>Coelurosauria</taxon>
        <taxon>Aves</taxon>
        <taxon>Neognathae</taxon>
        <taxon>Neoaves</taxon>
        <taxon>Telluraves</taxon>
        <taxon>Australaves</taxon>
        <taxon>Passeriformes</taxon>
        <taxon>Passeroidea</taxon>
        <taxon>Fringillidae</taxon>
        <taxon>Carduelinae</taxon>
        <taxon>Serinus</taxon>
    </lineage>
</organism>
<reference evidence="8" key="2">
    <citation type="submission" date="2025-09" db="UniProtKB">
        <authorList>
            <consortium name="Ensembl"/>
        </authorList>
    </citation>
    <scope>IDENTIFICATION</scope>
</reference>
<dbReference type="PANTHER" id="PTHR45970:SF5">
    <property type="entry name" value="HOMEOBOX PROTEIN HOX-B9"/>
    <property type="match status" value="1"/>
</dbReference>
<evidence type="ECO:0000256" key="3">
    <source>
        <dbReference type="ARBA" id="ARBA00022473"/>
    </source>
</evidence>
<dbReference type="GO" id="GO:0009952">
    <property type="term" value="P:anterior/posterior pattern specification"/>
    <property type="evidence" value="ECO:0007669"/>
    <property type="project" value="TreeGrafter"/>
</dbReference>
<dbReference type="GO" id="GO:0000978">
    <property type="term" value="F:RNA polymerase II cis-regulatory region sequence-specific DNA binding"/>
    <property type="evidence" value="ECO:0007669"/>
    <property type="project" value="TreeGrafter"/>
</dbReference>
<dbReference type="GO" id="GO:0005634">
    <property type="term" value="C:nucleus"/>
    <property type="evidence" value="ECO:0007669"/>
    <property type="project" value="UniProtKB-SubCell"/>
</dbReference>
<accession>A0A8C9L0W8</accession>
<reference evidence="8" key="1">
    <citation type="submission" date="2025-08" db="UniProtKB">
        <authorList>
            <consortium name="Ensembl"/>
        </authorList>
    </citation>
    <scope>IDENTIFICATION</scope>
</reference>
<protein>
    <recommendedName>
        <fullName evidence="7">Hox9 N-terminal activation domain-containing protein</fullName>
    </recommendedName>
</protein>
<keyword evidence="3" id="KW-0217">Developmental protein</keyword>
<evidence type="ECO:0000313" key="8">
    <source>
        <dbReference type="Ensembl" id="ENSSCAP00000000440.1"/>
    </source>
</evidence>
<dbReference type="GO" id="GO:0006357">
    <property type="term" value="P:regulation of transcription by RNA polymerase II"/>
    <property type="evidence" value="ECO:0007669"/>
    <property type="project" value="TreeGrafter"/>
</dbReference>
<keyword evidence="4" id="KW-0805">Transcription regulation</keyword>
<comment type="function">
    <text evidence="1">Sequence-specific transcription factor which is part of a developmental regulatory system that provides cells with specific positional identities on the anterior-posterior axis.</text>
</comment>
<proteinExistence type="predicted"/>
<sequence length="75" mass="8107">MSLSSTLSNYYVDSLLTHESSDSPSPKFPPGPFAAAPRAPSEPPEFPSCSFQPKAAPFGPSWAPSFPAFLPHKKW</sequence>
<dbReference type="InterPro" id="IPR006711">
    <property type="entry name" value="Hox9_activation_N"/>
</dbReference>
<keyword evidence="9" id="KW-1185">Reference proteome</keyword>
<comment type="subcellular location">
    <subcellularLocation>
        <location evidence="2">Nucleus</location>
    </subcellularLocation>
</comment>
<evidence type="ECO:0000256" key="2">
    <source>
        <dbReference type="ARBA" id="ARBA00004123"/>
    </source>
</evidence>
<dbReference type="GO" id="GO:0003700">
    <property type="term" value="F:DNA-binding transcription factor activity"/>
    <property type="evidence" value="ECO:0007669"/>
    <property type="project" value="TreeGrafter"/>
</dbReference>
<dbReference type="PANTHER" id="PTHR45970">
    <property type="entry name" value="AGAP004664-PA"/>
    <property type="match status" value="1"/>
</dbReference>
<dbReference type="GO" id="GO:0006351">
    <property type="term" value="P:DNA-templated transcription"/>
    <property type="evidence" value="ECO:0007669"/>
    <property type="project" value="InterPro"/>
</dbReference>
<dbReference type="Pfam" id="PF04617">
    <property type="entry name" value="Hox9_act"/>
    <property type="match status" value="1"/>
</dbReference>
<dbReference type="Proteomes" id="UP000694409">
    <property type="component" value="Unassembled WGS sequence"/>
</dbReference>
<dbReference type="GO" id="GO:0048704">
    <property type="term" value="P:embryonic skeletal system morphogenesis"/>
    <property type="evidence" value="ECO:0007669"/>
    <property type="project" value="TreeGrafter"/>
</dbReference>
<evidence type="ECO:0000256" key="1">
    <source>
        <dbReference type="ARBA" id="ARBA00003263"/>
    </source>
</evidence>
<evidence type="ECO:0000313" key="9">
    <source>
        <dbReference type="Proteomes" id="UP000694409"/>
    </source>
</evidence>
<dbReference type="InterPro" id="IPR017112">
    <property type="entry name" value="HXA9/HXB9/HXC9"/>
</dbReference>
<keyword evidence="5" id="KW-0804">Transcription</keyword>
<evidence type="ECO:0000256" key="4">
    <source>
        <dbReference type="ARBA" id="ARBA00023015"/>
    </source>
</evidence>
<dbReference type="Ensembl" id="ENSSCAT00000000489.1">
    <property type="protein sequence ID" value="ENSSCAP00000000440.1"/>
    <property type="gene ID" value="ENSSCAG00000000377.1"/>
</dbReference>
<evidence type="ECO:0000259" key="7">
    <source>
        <dbReference type="Pfam" id="PF04617"/>
    </source>
</evidence>
<dbReference type="GO" id="GO:0009954">
    <property type="term" value="P:proximal/distal pattern formation"/>
    <property type="evidence" value="ECO:0007669"/>
    <property type="project" value="TreeGrafter"/>
</dbReference>
<feature type="domain" description="Hox9 N-terminal activation" evidence="7">
    <location>
        <begin position="1"/>
        <end position="67"/>
    </location>
</feature>
<feature type="region of interest" description="Disordered" evidence="6">
    <location>
        <begin position="18"/>
        <end position="50"/>
    </location>
</feature>
<dbReference type="AlphaFoldDB" id="A0A8C9L0W8"/>